<evidence type="ECO:0000313" key="1">
    <source>
        <dbReference type="EMBL" id="KAK8896849.1"/>
    </source>
</evidence>
<proteinExistence type="predicted"/>
<protein>
    <recommendedName>
        <fullName evidence="3">DUF3447 domain-containing protein</fullName>
    </recommendedName>
</protein>
<evidence type="ECO:0000313" key="2">
    <source>
        <dbReference type="Proteomes" id="UP001470230"/>
    </source>
</evidence>
<name>A0ABR2L0E8_9EUKA</name>
<gene>
    <name evidence="1" type="ORF">M9Y10_014774</name>
</gene>
<comment type="caution">
    <text evidence="1">The sequence shown here is derived from an EMBL/GenBank/DDBJ whole genome shotgun (WGS) entry which is preliminary data.</text>
</comment>
<dbReference type="SUPFAM" id="SSF48403">
    <property type="entry name" value="Ankyrin repeat"/>
    <property type="match status" value="1"/>
</dbReference>
<organism evidence="1 2">
    <name type="scientific">Tritrichomonas musculus</name>
    <dbReference type="NCBI Taxonomy" id="1915356"/>
    <lineage>
        <taxon>Eukaryota</taxon>
        <taxon>Metamonada</taxon>
        <taxon>Parabasalia</taxon>
        <taxon>Tritrichomonadida</taxon>
        <taxon>Tritrichomonadidae</taxon>
        <taxon>Tritrichomonas</taxon>
    </lineage>
</organism>
<dbReference type="PANTHER" id="PTHR24159">
    <property type="match status" value="1"/>
</dbReference>
<evidence type="ECO:0008006" key="3">
    <source>
        <dbReference type="Google" id="ProtNLM"/>
    </source>
</evidence>
<dbReference type="InterPro" id="IPR036770">
    <property type="entry name" value="Ankyrin_rpt-contain_sf"/>
</dbReference>
<dbReference type="PANTHER" id="PTHR24159:SF5">
    <property type="entry name" value="ANK_REP_REGION DOMAIN-CONTAINING PROTEIN"/>
    <property type="match status" value="1"/>
</dbReference>
<accession>A0ABR2L0E8</accession>
<sequence length="374" mass="45351">MKNIQKHILQFLDDDSNQEENYQILISYIIDLKIIDNKKEIKEILNLILHISNNYHHSPIFFSQIDRILAFFKNEIQDCFSNFDLFHFFRKNKRILLFLFEEKLLIPDRTIYRYILNNDKYKRRNYLQYFYPEFKTFFSQKTIPRLCKDDNELFKQKRKAGENDKYICNLIRNDDVDEFVTYVNRTNLPLSTVIEQSIFETNQFLYDKNPTLIEYAAFFGSIQIFKYLYFLNIELTPSLWLYLIHGKNPELIHLIEEHIQPKNDPDPELVHLLEKLSNIQPNVFYNECLIESIKCHHNEIANYFIINFIQNQDDDDDDVYSNIYAKSIKYNNYEFFPKNLNSELVFYNLCKYYYLTLVEFLLEMTHIDINSLVI</sequence>
<keyword evidence="2" id="KW-1185">Reference proteome</keyword>
<dbReference type="EMBL" id="JAPFFF010000002">
    <property type="protein sequence ID" value="KAK8896849.1"/>
    <property type="molecule type" value="Genomic_DNA"/>
</dbReference>
<reference evidence="1 2" key="1">
    <citation type="submission" date="2024-04" db="EMBL/GenBank/DDBJ databases">
        <title>Tritrichomonas musculus Genome.</title>
        <authorList>
            <person name="Alves-Ferreira E."/>
            <person name="Grigg M."/>
            <person name="Lorenzi H."/>
            <person name="Galac M."/>
        </authorList>
    </citation>
    <scope>NUCLEOTIDE SEQUENCE [LARGE SCALE GENOMIC DNA]</scope>
    <source>
        <strain evidence="1 2">EAF2021</strain>
    </source>
</reference>
<dbReference type="Proteomes" id="UP001470230">
    <property type="component" value="Unassembled WGS sequence"/>
</dbReference>